<proteinExistence type="predicted"/>
<dbReference type="EMBL" id="MT144628">
    <property type="protein sequence ID" value="QJH95743.1"/>
    <property type="molecule type" value="Genomic_DNA"/>
</dbReference>
<protein>
    <submittedName>
        <fullName evidence="2">Uncharacterized protein</fullName>
    </submittedName>
</protein>
<organism evidence="2">
    <name type="scientific">viral metagenome</name>
    <dbReference type="NCBI Taxonomy" id="1070528"/>
    <lineage>
        <taxon>unclassified sequences</taxon>
        <taxon>metagenomes</taxon>
        <taxon>organismal metagenomes</taxon>
    </lineage>
</organism>
<name>A0A6H1ZRQ7_9ZZZZ</name>
<gene>
    <name evidence="2" type="ORF">TM448A01832_0015</name>
    <name evidence="3" type="ORF">TM448B00512_0010</name>
</gene>
<accession>A0A6H1ZRQ7</accession>
<dbReference type="EMBL" id="MT144206">
    <property type="protein sequence ID" value="QJA50613.1"/>
    <property type="molecule type" value="Genomic_DNA"/>
</dbReference>
<dbReference type="AlphaFoldDB" id="A0A6H1ZRQ7"/>
<feature type="compositionally biased region" description="Pro residues" evidence="1">
    <location>
        <begin position="113"/>
        <end position="123"/>
    </location>
</feature>
<evidence type="ECO:0000313" key="3">
    <source>
        <dbReference type="EMBL" id="QJH95743.1"/>
    </source>
</evidence>
<feature type="region of interest" description="Disordered" evidence="1">
    <location>
        <begin position="104"/>
        <end position="138"/>
    </location>
</feature>
<feature type="compositionally biased region" description="Low complexity" evidence="1">
    <location>
        <begin position="124"/>
        <end position="138"/>
    </location>
</feature>
<reference evidence="2" key="1">
    <citation type="submission" date="2020-03" db="EMBL/GenBank/DDBJ databases">
        <title>The deep terrestrial virosphere.</title>
        <authorList>
            <person name="Holmfeldt K."/>
            <person name="Nilsson E."/>
            <person name="Simone D."/>
            <person name="Lopez-Fernandez M."/>
            <person name="Wu X."/>
            <person name="de Brujin I."/>
            <person name="Lundin D."/>
            <person name="Andersson A."/>
            <person name="Bertilsson S."/>
            <person name="Dopson M."/>
        </authorList>
    </citation>
    <scope>NUCLEOTIDE SEQUENCE</scope>
    <source>
        <strain evidence="2">TM448A01832</strain>
        <strain evidence="3">TM448B00512</strain>
    </source>
</reference>
<sequence length="138" mass="15057">MSMTRTPEERLRAVAQILIAEIGADGPMDAEDAAAKAVQAICNLRDWQEGATAACWISYPPGMPPHTEDVYYTHKRYYASRSEDYRLGADEVAAAILSVKERIQQGRGEQTPPIRPVLPPPPARCATASASTSRCPVM</sequence>
<evidence type="ECO:0000313" key="2">
    <source>
        <dbReference type="EMBL" id="QJA50613.1"/>
    </source>
</evidence>
<evidence type="ECO:0000256" key="1">
    <source>
        <dbReference type="SAM" id="MobiDB-lite"/>
    </source>
</evidence>